<proteinExistence type="predicted"/>
<dbReference type="AlphaFoldDB" id="A0AAD4MEV4"/>
<dbReference type="GO" id="GO:0000978">
    <property type="term" value="F:RNA polymerase II cis-regulatory region sequence-specific DNA binding"/>
    <property type="evidence" value="ECO:0007669"/>
    <property type="project" value="TreeGrafter"/>
</dbReference>
<gene>
    <name evidence="9" type="ORF">DdX_21990</name>
</gene>
<sequence>MCDDYFTGFDACTYHMVTSHFRHPILPSVNEVYCHLCFASFSDENALWLHLYCHTNCNTSSGRPEFTGTGTDIQTVYSGTDNIGIDTEWLMISQNQQADLPPTQIFSFPEIHGTTLGSEFTSFNGNLLIQIESETENIWEQFSSNSIPNVQDFSQPLTTSSQQNKTPKGKINKCGHCPYASSRNDHLKSHLRTHTKEKAYKCKDCAFVTAYSGNLHAHTRAHKGEKPFKCDHCSYATAYRSRLKIHMRKHTGEKPYKCSECPYASATNSSLKTHMRVHTGEKPYKCVLRYLLEQ</sequence>
<accession>A0AAD4MEV4</accession>
<evidence type="ECO:0000256" key="2">
    <source>
        <dbReference type="ARBA" id="ARBA00022723"/>
    </source>
</evidence>
<keyword evidence="4 7" id="KW-0863">Zinc-finger</keyword>
<comment type="subcellular location">
    <subcellularLocation>
        <location evidence="1">Nucleus</location>
    </subcellularLocation>
</comment>
<dbReference type="Gene3D" id="3.30.160.60">
    <property type="entry name" value="Classic Zinc Finger"/>
    <property type="match status" value="4"/>
</dbReference>
<evidence type="ECO:0000313" key="10">
    <source>
        <dbReference type="Proteomes" id="UP001201812"/>
    </source>
</evidence>
<dbReference type="InterPro" id="IPR036236">
    <property type="entry name" value="Znf_C2H2_sf"/>
</dbReference>
<dbReference type="EMBL" id="JAKKPZ010000970">
    <property type="protein sequence ID" value="KAI1691265.1"/>
    <property type="molecule type" value="Genomic_DNA"/>
</dbReference>
<evidence type="ECO:0000259" key="8">
    <source>
        <dbReference type="PROSITE" id="PS50157"/>
    </source>
</evidence>
<dbReference type="InterPro" id="IPR056438">
    <property type="entry name" value="Znf-C2H2_CTCF"/>
</dbReference>
<dbReference type="GO" id="GO:0005634">
    <property type="term" value="C:nucleus"/>
    <property type="evidence" value="ECO:0007669"/>
    <property type="project" value="UniProtKB-SubCell"/>
</dbReference>
<dbReference type="SUPFAM" id="SSF57667">
    <property type="entry name" value="beta-beta-alpha zinc fingers"/>
    <property type="match status" value="2"/>
</dbReference>
<evidence type="ECO:0000256" key="7">
    <source>
        <dbReference type="PROSITE-ProRule" id="PRU00042"/>
    </source>
</evidence>
<feature type="domain" description="C2H2-type" evidence="8">
    <location>
        <begin position="200"/>
        <end position="227"/>
    </location>
</feature>
<keyword evidence="10" id="KW-1185">Reference proteome</keyword>
<evidence type="ECO:0000256" key="6">
    <source>
        <dbReference type="ARBA" id="ARBA00023242"/>
    </source>
</evidence>
<feature type="domain" description="C2H2-type" evidence="8">
    <location>
        <begin position="228"/>
        <end position="255"/>
    </location>
</feature>
<reference evidence="9" key="1">
    <citation type="submission" date="2022-01" db="EMBL/GenBank/DDBJ databases">
        <title>Genome Sequence Resource for Two Populations of Ditylenchus destructor, the Migratory Endoparasitic Phytonematode.</title>
        <authorList>
            <person name="Zhang H."/>
            <person name="Lin R."/>
            <person name="Xie B."/>
        </authorList>
    </citation>
    <scope>NUCLEOTIDE SEQUENCE</scope>
    <source>
        <strain evidence="9">BazhouSP</strain>
    </source>
</reference>
<dbReference type="PANTHER" id="PTHR24388">
    <property type="entry name" value="ZINC FINGER PROTEIN"/>
    <property type="match status" value="1"/>
</dbReference>
<name>A0AAD4MEV4_9BILA</name>
<evidence type="ECO:0000256" key="3">
    <source>
        <dbReference type="ARBA" id="ARBA00022737"/>
    </source>
</evidence>
<protein>
    <submittedName>
        <fullName evidence="9">C2H2-type zinc-finger domain-containing protein</fullName>
    </submittedName>
</protein>
<feature type="domain" description="C2H2-type" evidence="8">
    <location>
        <begin position="256"/>
        <end position="283"/>
    </location>
</feature>
<dbReference type="GO" id="GO:0008270">
    <property type="term" value="F:zinc ion binding"/>
    <property type="evidence" value="ECO:0007669"/>
    <property type="project" value="UniProtKB-KW"/>
</dbReference>
<dbReference type="InterPro" id="IPR050527">
    <property type="entry name" value="Snail/Krueppel_Znf"/>
</dbReference>
<keyword evidence="6" id="KW-0539">Nucleus</keyword>
<dbReference type="InterPro" id="IPR013087">
    <property type="entry name" value="Znf_C2H2_type"/>
</dbReference>
<keyword evidence="2" id="KW-0479">Metal-binding</keyword>
<dbReference type="Proteomes" id="UP001201812">
    <property type="component" value="Unassembled WGS sequence"/>
</dbReference>
<feature type="domain" description="C2H2-type" evidence="8">
    <location>
        <begin position="172"/>
        <end position="199"/>
    </location>
</feature>
<comment type="caution">
    <text evidence="9">The sequence shown here is derived from an EMBL/GenBank/DDBJ whole genome shotgun (WGS) entry which is preliminary data.</text>
</comment>
<organism evidence="9 10">
    <name type="scientific">Ditylenchus destructor</name>
    <dbReference type="NCBI Taxonomy" id="166010"/>
    <lineage>
        <taxon>Eukaryota</taxon>
        <taxon>Metazoa</taxon>
        <taxon>Ecdysozoa</taxon>
        <taxon>Nematoda</taxon>
        <taxon>Chromadorea</taxon>
        <taxon>Rhabditida</taxon>
        <taxon>Tylenchina</taxon>
        <taxon>Tylenchomorpha</taxon>
        <taxon>Sphaerularioidea</taxon>
        <taxon>Anguinidae</taxon>
        <taxon>Anguininae</taxon>
        <taxon>Ditylenchus</taxon>
    </lineage>
</organism>
<evidence type="ECO:0000256" key="4">
    <source>
        <dbReference type="ARBA" id="ARBA00022771"/>
    </source>
</evidence>
<dbReference type="Pfam" id="PF13909">
    <property type="entry name" value="zf-H2C2_5"/>
    <property type="match status" value="1"/>
</dbReference>
<evidence type="ECO:0000256" key="1">
    <source>
        <dbReference type="ARBA" id="ARBA00004123"/>
    </source>
</evidence>
<evidence type="ECO:0000313" key="9">
    <source>
        <dbReference type="EMBL" id="KAI1691265.1"/>
    </source>
</evidence>
<dbReference type="PROSITE" id="PS00028">
    <property type="entry name" value="ZINC_FINGER_C2H2_1"/>
    <property type="match status" value="1"/>
</dbReference>
<evidence type="ECO:0000256" key="5">
    <source>
        <dbReference type="ARBA" id="ARBA00022833"/>
    </source>
</evidence>
<dbReference type="PANTHER" id="PTHR24388:SF53">
    <property type="entry name" value="CHORION TRANSCRIPTION FACTOR CF2-RELATED"/>
    <property type="match status" value="1"/>
</dbReference>
<keyword evidence="3" id="KW-0677">Repeat</keyword>
<dbReference type="FunFam" id="3.30.160.60:FF:002520">
    <property type="entry name" value="Uncharacterized protein"/>
    <property type="match status" value="1"/>
</dbReference>
<keyword evidence="5" id="KW-0862">Zinc</keyword>
<dbReference type="PROSITE" id="PS50157">
    <property type="entry name" value="ZINC_FINGER_C2H2_2"/>
    <property type="match status" value="4"/>
</dbReference>
<dbReference type="SMART" id="SM00355">
    <property type="entry name" value="ZnF_C2H2"/>
    <property type="match status" value="5"/>
</dbReference>
<dbReference type="FunFam" id="3.30.160.60:FF:002452">
    <property type="entry name" value="zinc finger protein 142 isoform X4"/>
    <property type="match status" value="1"/>
</dbReference>
<dbReference type="GO" id="GO:0000981">
    <property type="term" value="F:DNA-binding transcription factor activity, RNA polymerase II-specific"/>
    <property type="evidence" value="ECO:0007669"/>
    <property type="project" value="TreeGrafter"/>
</dbReference>
<dbReference type="Pfam" id="PF00096">
    <property type="entry name" value="zf-C2H2"/>
    <property type="match status" value="1"/>
</dbReference>
<dbReference type="Pfam" id="PF23611">
    <property type="entry name" value="zf-C2H2_16"/>
    <property type="match status" value="1"/>
</dbReference>